<feature type="transmembrane region" description="Helical" evidence="6">
    <location>
        <begin position="46"/>
        <end position="79"/>
    </location>
</feature>
<evidence type="ECO:0000256" key="3">
    <source>
        <dbReference type="ARBA" id="ARBA00022692"/>
    </source>
</evidence>
<dbReference type="GO" id="GO:0022857">
    <property type="term" value="F:transmembrane transporter activity"/>
    <property type="evidence" value="ECO:0007669"/>
    <property type="project" value="InterPro"/>
</dbReference>
<feature type="transmembrane region" description="Helical" evidence="6">
    <location>
        <begin position="321"/>
        <end position="338"/>
    </location>
</feature>
<evidence type="ECO:0000256" key="1">
    <source>
        <dbReference type="ARBA" id="ARBA00004141"/>
    </source>
</evidence>
<feature type="transmembrane region" description="Helical" evidence="6">
    <location>
        <begin position="475"/>
        <end position="495"/>
    </location>
</feature>
<dbReference type="Pfam" id="PF00939">
    <property type="entry name" value="Na_sulph_symp"/>
    <property type="match status" value="1"/>
</dbReference>
<evidence type="ECO:0000256" key="4">
    <source>
        <dbReference type="ARBA" id="ARBA00022989"/>
    </source>
</evidence>
<gene>
    <name evidence="7" type="primary">ttdT</name>
    <name evidence="7" type="ORF">SAMEA1982600_01825</name>
</gene>
<feature type="transmembrane region" description="Helical" evidence="6">
    <location>
        <begin position="436"/>
        <end position="454"/>
    </location>
</feature>
<dbReference type="OrthoDB" id="3170849at2"/>
<dbReference type="InterPro" id="IPR030676">
    <property type="entry name" value="CitT-rel"/>
</dbReference>
<feature type="transmembrane region" description="Helical" evidence="6">
    <location>
        <begin position="20"/>
        <end position="39"/>
    </location>
</feature>
<dbReference type="InterPro" id="IPR001898">
    <property type="entry name" value="SLC13A/DASS"/>
</dbReference>
<comment type="similarity">
    <text evidence="2">Belongs to the SLC13A/DASS transporter (TC 2.A.47) family. DIT1 subfamily.</text>
</comment>
<dbReference type="AlphaFoldDB" id="A0A157NNP2"/>
<comment type="subcellular location">
    <subcellularLocation>
        <location evidence="1">Membrane</location>
        <topology evidence="1">Multi-pass membrane protein</topology>
    </subcellularLocation>
</comment>
<accession>A0A157NNP2</accession>
<name>A0A157NNP2_9BORD</name>
<dbReference type="RefSeq" id="WP_066410751.1">
    <property type="nucleotide sequence ID" value="NZ_FKBS01000014.1"/>
</dbReference>
<organism evidence="7 8">
    <name type="scientific">Bordetella ansorpii</name>
    <dbReference type="NCBI Taxonomy" id="288768"/>
    <lineage>
        <taxon>Bacteria</taxon>
        <taxon>Pseudomonadati</taxon>
        <taxon>Pseudomonadota</taxon>
        <taxon>Betaproteobacteria</taxon>
        <taxon>Burkholderiales</taxon>
        <taxon>Alcaligenaceae</taxon>
        <taxon>Bordetella</taxon>
    </lineage>
</organism>
<feature type="transmembrane region" description="Helical" evidence="6">
    <location>
        <begin position="350"/>
        <end position="374"/>
    </location>
</feature>
<feature type="transmembrane region" description="Helical" evidence="6">
    <location>
        <begin position="380"/>
        <end position="401"/>
    </location>
</feature>
<sequence>MSDRLKAMLAYFQQSVPFRLVPAAITTVFLIVMLLLPVPDGLAPKAWALVAIFLTTILAIILKVMPIGVMAMMAMTIVALSQVTSTSSKGAIADALSSLANPLIWLIVVAIMVSRGLKKTGLGQRIGLMFISRLGRKTVGIGYGLAVCELVLAPFTPSNTARGGGIVHPIMRSIASAFGSDPAQGTERKMGTYLALVNMHANTITSGMFITATAPNPLVVDYVARITNQSLHLSWTTWALCMLLPGLVCLLLMPLLLSMLAPPEVKATPDAVEYARNELQRMGSLSGGERVMIGTFGILLVLWANLPAMVFGPAFTLDPTVVAFVGLFILIITGTIDWDDVLSEKSAWDTLIWFGALVMMAEQLNKTGVIAWFSNMLKDGIVAAGMGWEAAAALLVLLFVFSHYFFASTTAHISAMMLAFLTVGAALVPPEYLTPFLLMMVAGSTIMMTLTHYATGTSPVIFGSGYVSLGTWWRVGFIMCVVELVIYAVLGVMWWKLLGMW</sequence>
<keyword evidence="4 6" id="KW-1133">Transmembrane helix</keyword>
<reference evidence="7 8" key="1">
    <citation type="submission" date="2016-03" db="EMBL/GenBank/DDBJ databases">
        <authorList>
            <consortium name="Pathogen Informatics"/>
        </authorList>
    </citation>
    <scope>NUCLEOTIDE SEQUENCE [LARGE SCALE GENOMIC DNA]</scope>
    <source>
        <strain evidence="7 8">NCTC13364</strain>
    </source>
</reference>
<keyword evidence="3 6" id="KW-0812">Transmembrane</keyword>
<keyword evidence="5 6" id="KW-0472">Membrane</keyword>
<feature type="transmembrane region" description="Helical" evidence="6">
    <location>
        <begin position="235"/>
        <end position="257"/>
    </location>
</feature>
<evidence type="ECO:0000256" key="6">
    <source>
        <dbReference type="SAM" id="Phobius"/>
    </source>
</evidence>
<dbReference type="PANTHER" id="PTHR42826">
    <property type="entry name" value="DICARBOXYLATE TRANSPORTER 2.1, CHLOROPLASTIC"/>
    <property type="match status" value="1"/>
</dbReference>
<dbReference type="Proteomes" id="UP000077037">
    <property type="component" value="Unassembled WGS sequence"/>
</dbReference>
<dbReference type="EMBL" id="FKBS01000014">
    <property type="protein sequence ID" value="SAI23017.1"/>
    <property type="molecule type" value="Genomic_DNA"/>
</dbReference>
<evidence type="ECO:0000256" key="2">
    <source>
        <dbReference type="ARBA" id="ARBA00007349"/>
    </source>
</evidence>
<feature type="transmembrane region" description="Helical" evidence="6">
    <location>
        <begin position="291"/>
        <end position="315"/>
    </location>
</feature>
<feature type="transmembrane region" description="Helical" evidence="6">
    <location>
        <begin position="99"/>
        <end position="117"/>
    </location>
</feature>
<protein>
    <submittedName>
        <fullName evidence="7">Transporter</fullName>
    </submittedName>
</protein>
<dbReference type="GO" id="GO:0016020">
    <property type="term" value="C:membrane"/>
    <property type="evidence" value="ECO:0007669"/>
    <property type="project" value="UniProtKB-SubCell"/>
</dbReference>
<feature type="transmembrane region" description="Helical" evidence="6">
    <location>
        <begin position="413"/>
        <end position="430"/>
    </location>
</feature>
<evidence type="ECO:0000313" key="8">
    <source>
        <dbReference type="Proteomes" id="UP000077037"/>
    </source>
</evidence>
<dbReference type="NCBIfam" id="TIGR00785">
    <property type="entry name" value="dass"/>
    <property type="match status" value="1"/>
</dbReference>
<proteinExistence type="inferred from homology"/>
<evidence type="ECO:0000256" key="5">
    <source>
        <dbReference type="ARBA" id="ARBA00023136"/>
    </source>
</evidence>
<dbReference type="PIRSF" id="PIRSF002457">
    <property type="entry name" value="DASS"/>
    <property type="match status" value="1"/>
</dbReference>
<evidence type="ECO:0000313" key="7">
    <source>
        <dbReference type="EMBL" id="SAI23017.1"/>
    </source>
</evidence>